<evidence type="ECO:0000256" key="6">
    <source>
        <dbReference type="ARBA" id="ARBA00022989"/>
    </source>
</evidence>
<comment type="caution">
    <text evidence="8">The sequence shown here is derived from an EMBL/GenBank/DDBJ whole genome shotgun (WGS) entry which is preliminary data.</text>
</comment>
<dbReference type="InterPro" id="IPR000175">
    <property type="entry name" value="Na/ntran_symport"/>
</dbReference>
<dbReference type="GO" id="GO:0015293">
    <property type="term" value="F:symporter activity"/>
    <property type="evidence" value="ECO:0007669"/>
    <property type="project" value="UniProtKB-KW"/>
</dbReference>
<accession>A0A9J6GY45</accession>
<dbReference type="AlphaFoldDB" id="A0A9J6GY45"/>
<dbReference type="GO" id="GO:0016020">
    <property type="term" value="C:membrane"/>
    <property type="evidence" value="ECO:0007669"/>
    <property type="project" value="UniProtKB-SubCell"/>
</dbReference>
<dbReference type="VEuPathDB" id="VectorBase:HLOH_063038"/>
<proteinExistence type="inferred from homology"/>
<reference evidence="8 9" key="1">
    <citation type="journal article" date="2020" name="Cell">
        <title>Large-Scale Comparative Analyses of Tick Genomes Elucidate Their Genetic Diversity and Vector Capacities.</title>
        <authorList>
            <consortium name="Tick Genome and Microbiome Consortium (TIGMIC)"/>
            <person name="Jia N."/>
            <person name="Wang J."/>
            <person name="Shi W."/>
            <person name="Du L."/>
            <person name="Sun Y."/>
            <person name="Zhan W."/>
            <person name="Jiang J.F."/>
            <person name="Wang Q."/>
            <person name="Zhang B."/>
            <person name="Ji P."/>
            <person name="Bell-Sakyi L."/>
            <person name="Cui X.M."/>
            <person name="Yuan T.T."/>
            <person name="Jiang B.G."/>
            <person name="Yang W.F."/>
            <person name="Lam T.T."/>
            <person name="Chang Q.C."/>
            <person name="Ding S.J."/>
            <person name="Wang X.J."/>
            <person name="Zhu J.G."/>
            <person name="Ruan X.D."/>
            <person name="Zhao L."/>
            <person name="Wei J.T."/>
            <person name="Ye R.Z."/>
            <person name="Que T.C."/>
            <person name="Du C.H."/>
            <person name="Zhou Y.H."/>
            <person name="Cheng J.X."/>
            <person name="Dai P.F."/>
            <person name="Guo W.B."/>
            <person name="Han X.H."/>
            <person name="Huang E.J."/>
            <person name="Li L.F."/>
            <person name="Wei W."/>
            <person name="Gao Y.C."/>
            <person name="Liu J.Z."/>
            <person name="Shao H.Z."/>
            <person name="Wang X."/>
            <person name="Wang C.C."/>
            <person name="Yang T.C."/>
            <person name="Huo Q.B."/>
            <person name="Li W."/>
            <person name="Chen H.Y."/>
            <person name="Chen S.E."/>
            <person name="Zhou L.G."/>
            <person name="Ni X.B."/>
            <person name="Tian J.H."/>
            <person name="Sheng Y."/>
            <person name="Liu T."/>
            <person name="Pan Y.S."/>
            <person name="Xia L.Y."/>
            <person name="Li J."/>
            <person name="Zhao F."/>
            <person name="Cao W.C."/>
        </authorList>
    </citation>
    <scope>NUCLEOTIDE SEQUENCE [LARGE SCALE GENOMIC DNA]</scope>
    <source>
        <strain evidence="8">HaeL-2018</strain>
    </source>
</reference>
<keyword evidence="7" id="KW-0472">Membrane</keyword>
<dbReference type="InterPro" id="IPR037272">
    <property type="entry name" value="SNS_sf"/>
</dbReference>
<evidence type="ECO:0000313" key="9">
    <source>
        <dbReference type="Proteomes" id="UP000821853"/>
    </source>
</evidence>
<evidence type="ECO:0000313" key="8">
    <source>
        <dbReference type="EMBL" id="KAH9379608.1"/>
    </source>
</evidence>
<keyword evidence="6" id="KW-1133">Transmembrane helix</keyword>
<dbReference type="OrthoDB" id="6494702at2759"/>
<keyword evidence="3" id="KW-0813">Transport</keyword>
<comment type="subcellular location">
    <subcellularLocation>
        <location evidence="1">Membrane</location>
        <topology evidence="1">Multi-pass membrane protein</topology>
    </subcellularLocation>
</comment>
<evidence type="ECO:0000256" key="2">
    <source>
        <dbReference type="ARBA" id="ARBA00006459"/>
    </source>
</evidence>
<dbReference type="EMBL" id="JABSTR010000010">
    <property type="protein sequence ID" value="KAH9379608.1"/>
    <property type="molecule type" value="Genomic_DNA"/>
</dbReference>
<sequence>MGQFSSCGPLHVFACFPLGRGLGLSMCLLAALRLLDAALVLAQGTLYWGASFTTRMPWMLCDVAWGAQPHSCYVRSTGIRLCGPLLTALLGGDVERVHGQGEVSQTSAVPMELANGSMRQIHYDDYLEHLHGCVTANQFRRELTPGVPARAPAGQGAPKNIPLLETLGRMAKVTNHLPRKEQPKGSVRPRGLPPAGYRKCLAMRVVGEIGGFGFVCGKKPLKI</sequence>
<protein>
    <submittedName>
        <fullName evidence="8">Uncharacterized protein</fullName>
    </submittedName>
</protein>
<keyword evidence="9" id="KW-1185">Reference proteome</keyword>
<name>A0A9J6GY45_HAELO</name>
<comment type="similarity">
    <text evidence="2">Belongs to the sodium:neurotransmitter symporter (SNF) (TC 2.A.22) family.</text>
</comment>
<keyword evidence="4" id="KW-0812">Transmembrane</keyword>
<organism evidence="8 9">
    <name type="scientific">Haemaphysalis longicornis</name>
    <name type="common">Bush tick</name>
    <dbReference type="NCBI Taxonomy" id="44386"/>
    <lineage>
        <taxon>Eukaryota</taxon>
        <taxon>Metazoa</taxon>
        <taxon>Ecdysozoa</taxon>
        <taxon>Arthropoda</taxon>
        <taxon>Chelicerata</taxon>
        <taxon>Arachnida</taxon>
        <taxon>Acari</taxon>
        <taxon>Parasitiformes</taxon>
        <taxon>Ixodida</taxon>
        <taxon>Ixodoidea</taxon>
        <taxon>Ixodidae</taxon>
        <taxon>Haemaphysalinae</taxon>
        <taxon>Haemaphysalis</taxon>
    </lineage>
</organism>
<evidence type="ECO:0000256" key="7">
    <source>
        <dbReference type="ARBA" id="ARBA00023136"/>
    </source>
</evidence>
<keyword evidence="5" id="KW-0769">Symport</keyword>
<evidence type="ECO:0000256" key="4">
    <source>
        <dbReference type="ARBA" id="ARBA00022692"/>
    </source>
</evidence>
<evidence type="ECO:0000256" key="3">
    <source>
        <dbReference type="ARBA" id="ARBA00022448"/>
    </source>
</evidence>
<dbReference type="Proteomes" id="UP000821853">
    <property type="component" value="Chromosome 8"/>
</dbReference>
<gene>
    <name evidence="8" type="ORF">HPB48_020291</name>
</gene>
<evidence type="ECO:0000256" key="5">
    <source>
        <dbReference type="ARBA" id="ARBA00022847"/>
    </source>
</evidence>
<evidence type="ECO:0000256" key="1">
    <source>
        <dbReference type="ARBA" id="ARBA00004141"/>
    </source>
</evidence>
<dbReference type="Pfam" id="PF00209">
    <property type="entry name" value="SNF"/>
    <property type="match status" value="1"/>
</dbReference>
<dbReference type="SUPFAM" id="SSF161070">
    <property type="entry name" value="SNF-like"/>
    <property type="match status" value="1"/>
</dbReference>